<sequence>MAVYGPGMTVVAVLVALASLLHIYIWYLESVAWTTAARKVFGTSREEAEATREMAFNQGFYNLFLAITGLAGVIAHLLGHATVAVTLMVTAVGSMAAAALLLLVTSADKRGAAVKQGLLPVLALVALGITALL</sequence>
<evidence type="ECO:0000313" key="3">
    <source>
        <dbReference type="Proteomes" id="UP000188342"/>
    </source>
</evidence>
<accession>A0A1R4J0I3</accession>
<dbReference type="Pfam" id="PF06993">
    <property type="entry name" value="DUF1304"/>
    <property type="match status" value="1"/>
</dbReference>
<feature type="transmembrane region" description="Helical" evidence="1">
    <location>
        <begin position="60"/>
        <end position="78"/>
    </location>
</feature>
<dbReference type="STRING" id="1255658.FM114_04715"/>
<keyword evidence="3" id="KW-1185">Reference proteome</keyword>
<feature type="transmembrane region" description="Helical" evidence="1">
    <location>
        <begin position="6"/>
        <end position="28"/>
    </location>
</feature>
<keyword evidence="1" id="KW-1133">Transmembrane helix</keyword>
<dbReference type="Proteomes" id="UP000188342">
    <property type="component" value="Unassembled WGS sequence"/>
</dbReference>
<dbReference type="AlphaFoldDB" id="A0A1R4J0I3"/>
<feature type="transmembrane region" description="Helical" evidence="1">
    <location>
        <begin position="116"/>
        <end position="132"/>
    </location>
</feature>
<feature type="transmembrane region" description="Helical" evidence="1">
    <location>
        <begin position="84"/>
        <end position="104"/>
    </location>
</feature>
<dbReference type="InterPro" id="IPR009732">
    <property type="entry name" value="DUF1304"/>
</dbReference>
<evidence type="ECO:0000256" key="1">
    <source>
        <dbReference type="SAM" id="Phobius"/>
    </source>
</evidence>
<dbReference type="EMBL" id="FUKQ01000018">
    <property type="protein sequence ID" value="SJN25448.1"/>
    <property type="molecule type" value="Genomic_DNA"/>
</dbReference>
<evidence type="ECO:0000313" key="2">
    <source>
        <dbReference type="EMBL" id="SJN25448.1"/>
    </source>
</evidence>
<dbReference type="PANTHER" id="PTHR38446:SF1">
    <property type="entry name" value="BLL0914 PROTEIN"/>
    <property type="match status" value="1"/>
</dbReference>
<protein>
    <recommendedName>
        <fullName evidence="4">Mll3930 protein</fullName>
    </recommendedName>
</protein>
<keyword evidence="1" id="KW-0472">Membrane</keyword>
<proteinExistence type="predicted"/>
<dbReference type="PANTHER" id="PTHR38446">
    <property type="entry name" value="BLL0914 PROTEIN"/>
    <property type="match status" value="1"/>
</dbReference>
<evidence type="ECO:0008006" key="4">
    <source>
        <dbReference type="Google" id="ProtNLM"/>
    </source>
</evidence>
<reference evidence="2 3" key="1">
    <citation type="submission" date="2017-02" db="EMBL/GenBank/DDBJ databases">
        <authorList>
            <person name="Peterson S.W."/>
        </authorList>
    </citation>
    <scope>NUCLEOTIDE SEQUENCE [LARGE SCALE GENOMIC DNA]</scope>
    <source>
        <strain evidence="2 3">LSP_Lj1</strain>
    </source>
</reference>
<keyword evidence="1" id="KW-0812">Transmembrane</keyword>
<organism evidence="2 3">
    <name type="scientific">Luteococcus japonicus LSP_Lj1</name>
    <dbReference type="NCBI Taxonomy" id="1255658"/>
    <lineage>
        <taxon>Bacteria</taxon>
        <taxon>Bacillati</taxon>
        <taxon>Actinomycetota</taxon>
        <taxon>Actinomycetes</taxon>
        <taxon>Propionibacteriales</taxon>
        <taxon>Propionibacteriaceae</taxon>
        <taxon>Luteococcus</taxon>
    </lineage>
</organism>
<gene>
    <name evidence="2" type="ORF">FM114_04715</name>
</gene>
<name>A0A1R4J0I3_9ACTN</name>